<dbReference type="AlphaFoldDB" id="A0A2S7Y985"/>
<dbReference type="Gene3D" id="3.30.710.10">
    <property type="entry name" value="Potassium Channel Kv1.1, Chain A"/>
    <property type="match status" value="1"/>
</dbReference>
<dbReference type="PANTHER" id="PTHR47843">
    <property type="entry name" value="BTB DOMAIN-CONTAINING PROTEIN-RELATED"/>
    <property type="match status" value="1"/>
</dbReference>
<dbReference type="InterPro" id="IPR000210">
    <property type="entry name" value="BTB/POZ_dom"/>
</dbReference>
<dbReference type="OrthoDB" id="6359816at2759"/>
<accession>A0A2S7Y985</accession>
<dbReference type="InterPro" id="IPR011333">
    <property type="entry name" value="SKP1/BTB/POZ_sf"/>
</dbReference>
<reference evidence="3 4" key="1">
    <citation type="submission" date="2016-07" db="EMBL/GenBank/DDBJ databases">
        <title>Comparative genomics of the entomopathogenic fungus Beauveria bassiana.</title>
        <authorList>
            <person name="Valero Jimenez C.A."/>
            <person name="Zwaan B.J."/>
            <person name="Van Kan J.A."/>
            <person name="Takken W."/>
            <person name="Debets A.J."/>
            <person name="Schoustra S.E."/>
            <person name="Koenraadt C.J."/>
        </authorList>
    </citation>
    <scope>NUCLEOTIDE SEQUENCE [LARGE SCALE GENOMIC DNA]</scope>
    <source>
        <strain evidence="3 4">ARSEF 8028</strain>
    </source>
</reference>
<dbReference type="CDD" id="cd18186">
    <property type="entry name" value="BTB_POZ_ZBTB_KLHL-like"/>
    <property type="match status" value="1"/>
</dbReference>
<evidence type="ECO:0000259" key="2">
    <source>
        <dbReference type="PROSITE" id="PS50097"/>
    </source>
</evidence>
<proteinExistence type="predicted"/>
<sequence length="325" mass="35673">MSQTIDVCVSGQAANSLLARMLLSEDYCDMSFSCNGELFKVHKAVVCPQSSVIRAALSSGFQESKNNNLNMDAFTPESVRRFRQFLYTKDYDTIDIQDEGAQPADNATADHGSRAADATDSTNRAASAARGSSLDGEFDHPEARDPTFRTILAHTRMTAMGDYYDVPELVKYANSQVEAALSDAPLNAPWVAGLPYIAEAALEIVNNEGLTEILTTAVSKSIDTVLSMGTLEGSPLMTPFCLELLRKCNATSQSLSKILSHKTNLLTEACINYKRATDQVFQQKKAMSILSTLDHCQNKSCDGVFECYFGDRSSRLRCRVCFMKQ</sequence>
<gene>
    <name evidence="3" type="ORF">BB8028_0003g13450</name>
</gene>
<feature type="domain" description="BTB" evidence="2">
    <location>
        <begin position="28"/>
        <end position="95"/>
    </location>
</feature>
<dbReference type="Pfam" id="PF00651">
    <property type="entry name" value="BTB"/>
    <property type="match status" value="1"/>
</dbReference>
<dbReference type="EMBL" id="JRHA01000003">
    <property type="protein sequence ID" value="PQK12730.1"/>
    <property type="molecule type" value="Genomic_DNA"/>
</dbReference>
<name>A0A2S7Y985_BEABA</name>
<protein>
    <recommendedName>
        <fullName evidence="2">BTB domain-containing protein</fullName>
    </recommendedName>
</protein>
<organism evidence="3 4">
    <name type="scientific">Beauveria bassiana</name>
    <name type="common">White muscardine disease fungus</name>
    <name type="synonym">Tritirachium shiotae</name>
    <dbReference type="NCBI Taxonomy" id="176275"/>
    <lineage>
        <taxon>Eukaryota</taxon>
        <taxon>Fungi</taxon>
        <taxon>Dikarya</taxon>
        <taxon>Ascomycota</taxon>
        <taxon>Pezizomycotina</taxon>
        <taxon>Sordariomycetes</taxon>
        <taxon>Hypocreomycetidae</taxon>
        <taxon>Hypocreales</taxon>
        <taxon>Cordycipitaceae</taxon>
        <taxon>Beauveria</taxon>
    </lineage>
</organism>
<evidence type="ECO:0000313" key="4">
    <source>
        <dbReference type="Proteomes" id="UP000237441"/>
    </source>
</evidence>
<dbReference type="Proteomes" id="UP000237441">
    <property type="component" value="Unassembled WGS sequence"/>
</dbReference>
<evidence type="ECO:0000313" key="3">
    <source>
        <dbReference type="EMBL" id="PQK12730.1"/>
    </source>
</evidence>
<dbReference type="PROSITE" id="PS50097">
    <property type="entry name" value="BTB"/>
    <property type="match status" value="1"/>
</dbReference>
<feature type="region of interest" description="Disordered" evidence="1">
    <location>
        <begin position="97"/>
        <end position="142"/>
    </location>
</feature>
<dbReference type="PANTHER" id="PTHR47843:SF5">
    <property type="entry name" value="BTB_POZ DOMAIN PROTEIN"/>
    <property type="match status" value="1"/>
</dbReference>
<comment type="caution">
    <text evidence="3">The sequence shown here is derived from an EMBL/GenBank/DDBJ whole genome shotgun (WGS) entry which is preliminary data.</text>
</comment>
<evidence type="ECO:0000256" key="1">
    <source>
        <dbReference type="SAM" id="MobiDB-lite"/>
    </source>
</evidence>
<dbReference type="SUPFAM" id="SSF54695">
    <property type="entry name" value="POZ domain"/>
    <property type="match status" value="1"/>
</dbReference>
<dbReference type="SMART" id="SM00225">
    <property type="entry name" value="BTB"/>
    <property type="match status" value="1"/>
</dbReference>